<evidence type="ECO:0000313" key="7">
    <source>
        <dbReference type="EMBL" id="CAG9830203.1"/>
    </source>
</evidence>
<dbReference type="Pfam" id="PF00704">
    <property type="entry name" value="Glyco_hydro_18"/>
    <property type="match status" value="1"/>
</dbReference>
<dbReference type="Gene3D" id="3.20.20.80">
    <property type="entry name" value="Glycosidases"/>
    <property type="match status" value="1"/>
</dbReference>
<dbReference type="SMART" id="SM00636">
    <property type="entry name" value="Glyco_18"/>
    <property type="match status" value="1"/>
</dbReference>
<feature type="chain" id="PRO_5040235722" description="GH18 domain-containing protein" evidence="5">
    <location>
        <begin position="22"/>
        <end position="363"/>
    </location>
</feature>
<evidence type="ECO:0000313" key="8">
    <source>
        <dbReference type="Proteomes" id="UP001153709"/>
    </source>
</evidence>
<dbReference type="PANTHER" id="PTHR11177">
    <property type="entry name" value="CHITINASE"/>
    <property type="match status" value="1"/>
</dbReference>
<dbReference type="PROSITE" id="PS51910">
    <property type="entry name" value="GH18_2"/>
    <property type="match status" value="1"/>
</dbReference>
<dbReference type="InterPro" id="IPR029070">
    <property type="entry name" value="Chitinase_insertion_sf"/>
</dbReference>
<evidence type="ECO:0000256" key="3">
    <source>
        <dbReference type="RuleBase" id="RU000489"/>
    </source>
</evidence>
<dbReference type="InterPro" id="IPR001579">
    <property type="entry name" value="Glyco_hydro_18_chit_AS"/>
</dbReference>
<dbReference type="GO" id="GO:0008061">
    <property type="term" value="F:chitin binding"/>
    <property type="evidence" value="ECO:0007669"/>
    <property type="project" value="InterPro"/>
</dbReference>
<accession>A0A9N9X9I4</accession>
<dbReference type="GO" id="GO:0006032">
    <property type="term" value="P:chitin catabolic process"/>
    <property type="evidence" value="ECO:0007669"/>
    <property type="project" value="TreeGrafter"/>
</dbReference>
<evidence type="ECO:0000259" key="6">
    <source>
        <dbReference type="PROSITE" id="PS51910"/>
    </source>
</evidence>
<comment type="similarity">
    <text evidence="4">Belongs to the glycosyl hydrolase 18 family.</text>
</comment>
<dbReference type="PANTHER" id="PTHR11177:SF360">
    <property type="entry name" value="CHITINASE 4-RELATED"/>
    <property type="match status" value="1"/>
</dbReference>
<dbReference type="SUPFAM" id="SSF54556">
    <property type="entry name" value="Chitinase insertion domain"/>
    <property type="match status" value="1"/>
</dbReference>
<dbReference type="Proteomes" id="UP001153709">
    <property type="component" value="Chromosome 2"/>
</dbReference>
<keyword evidence="8" id="KW-1185">Reference proteome</keyword>
<dbReference type="InterPro" id="IPR017853">
    <property type="entry name" value="GH"/>
</dbReference>
<dbReference type="EMBL" id="OU898277">
    <property type="protein sequence ID" value="CAG9830203.1"/>
    <property type="molecule type" value="Genomic_DNA"/>
</dbReference>
<protein>
    <recommendedName>
        <fullName evidence="6">GH18 domain-containing protein</fullName>
    </recommendedName>
</protein>
<keyword evidence="2 3" id="KW-0326">Glycosidase</keyword>
<evidence type="ECO:0000256" key="1">
    <source>
        <dbReference type="ARBA" id="ARBA00022801"/>
    </source>
</evidence>
<sequence length="363" mass="41054">MMQSFKFVIPIFIIILKIVSCQSKGRNVVCYYSGEFGTSVAPPELLDANLCTHLNYAFVKANENGNLVFLNKNVDIEQKMYERTINLKKNNPNLKVLLSIGDTQAQVFSTVAADAAKRQALVSSSLHFVKTYGFDGIDIDWEIPEGKDKQNFISLLKLFKESLGKESYIFMVTVYNYPEVGYDVPQISGSADMINLMCYDFYGSWSKYTGYNAALYASPTESDFEKNRLNVAKCIQNWLNAGAASKKVNVGVPFYGRTFKLANPNNQKIHSPYIGTPEGVTYQRVCSDFQQYTEAWDDVQKVPFKYYRDQWIAYDNERSIAEKVKYIKSQNVAGVMVWQIGQDDIKGVCGPKQGLLHAVNNNL</sequence>
<organism evidence="7 8">
    <name type="scientific">Diabrotica balteata</name>
    <name type="common">Banded cucumber beetle</name>
    <dbReference type="NCBI Taxonomy" id="107213"/>
    <lineage>
        <taxon>Eukaryota</taxon>
        <taxon>Metazoa</taxon>
        <taxon>Ecdysozoa</taxon>
        <taxon>Arthropoda</taxon>
        <taxon>Hexapoda</taxon>
        <taxon>Insecta</taxon>
        <taxon>Pterygota</taxon>
        <taxon>Neoptera</taxon>
        <taxon>Endopterygota</taxon>
        <taxon>Coleoptera</taxon>
        <taxon>Polyphaga</taxon>
        <taxon>Cucujiformia</taxon>
        <taxon>Chrysomeloidea</taxon>
        <taxon>Chrysomelidae</taxon>
        <taxon>Galerucinae</taxon>
        <taxon>Diabroticina</taxon>
        <taxon>Diabroticites</taxon>
        <taxon>Diabrotica</taxon>
    </lineage>
</organism>
<dbReference type="SUPFAM" id="SSF51445">
    <property type="entry name" value="(Trans)glycosidases"/>
    <property type="match status" value="1"/>
</dbReference>
<dbReference type="InterPro" id="IPR050314">
    <property type="entry name" value="Glycosyl_Hydrlase_18"/>
</dbReference>
<feature type="signal peptide" evidence="5">
    <location>
        <begin position="1"/>
        <end position="21"/>
    </location>
</feature>
<keyword evidence="5" id="KW-0732">Signal</keyword>
<keyword evidence="1 3" id="KW-0378">Hydrolase</keyword>
<gene>
    <name evidence="7" type="ORF">DIABBA_LOCUS3927</name>
</gene>
<dbReference type="AlphaFoldDB" id="A0A9N9X9I4"/>
<dbReference type="Gene3D" id="3.10.50.10">
    <property type="match status" value="1"/>
</dbReference>
<dbReference type="GO" id="GO:0005975">
    <property type="term" value="P:carbohydrate metabolic process"/>
    <property type="evidence" value="ECO:0007669"/>
    <property type="project" value="InterPro"/>
</dbReference>
<dbReference type="InterPro" id="IPR011583">
    <property type="entry name" value="Chitinase_II/V-like_cat"/>
</dbReference>
<feature type="domain" description="GH18" evidence="6">
    <location>
        <begin position="26"/>
        <end position="363"/>
    </location>
</feature>
<dbReference type="PROSITE" id="PS01095">
    <property type="entry name" value="GH18_1"/>
    <property type="match status" value="1"/>
</dbReference>
<evidence type="ECO:0000256" key="2">
    <source>
        <dbReference type="ARBA" id="ARBA00023295"/>
    </source>
</evidence>
<reference evidence="7" key="1">
    <citation type="submission" date="2022-01" db="EMBL/GenBank/DDBJ databases">
        <authorList>
            <person name="King R."/>
        </authorList>
    </citation>
    <scope>NUCLEOTIDE SEQUENCE</scope>
</reference>
<dbReference type="GO" id="GO:0004568">
    <property type="term" value="F:chitinase activity"/>
    <property type="evidence" value="ECO:0007669"/>
    <property type="project" value="TreeGrafter"/>
</dbReference>
<dbReference type="OrthoDB" id="73875at2759"/>
<name>A0A9N9X9I4_DIABA</name>
<proteinExistence type="inferred from homology"/>
<evidence type="ECO:0000256" key="4">
    <source>
        <dbReference type="RuleBase" id="RU004453"/>
    </source>
</evidence>
<dbReference type="GO" id="GO:0005576">
    <property type="term" value="C:extracellular region"/>
    <property type="evidence" value="ECO:0007669"/>
    <property type="project" value="TreeGrafter"/>
</dbReference>
<evidence type="ECO:0000256" key="5">
    <source>
        <dbReference type="SAM" id="SignalP"/>
    </source>
</evidence>
<dbReference type="InterPro" id="IPR001223">
    <property type="entry name" value="Glyco_hydro18_cat"/>
</dbReference>